<protein>
    <submittedName>
        <fullName evidence="2">Uncharacterized protein</fullName>
    </submittedName>
</protein>
<keyword evidence="1" id="KW-0812">Transmembrane</keyword>
<evidence type="ECO:0000313" key="3">
    <source>
        <dbReference type="Proteomes" id="UP000029431"/>
    </source>
</evidence>
<name>V9W4R6_9BACL</name>
<gene>
    <name evidence="2" type="ORF">ERIC2_c13260</name>
</gene>
<dbReference type="AlphaFoldDB" id="V9W4R6"/>
<dbReference type="KEGG" id="plv:ERIC2_c13260"/>
<organism evidence="2 3">
    <name type="scientific">Paenibacillus larvae subsp. larvae DSM 25430</name>
    <dbReference type="NCBI Taxonomy" id="697284"/>
    <lineage>
        <taxon>Bacteria</taxon>
        <taxon>Bacillati</taxon>
        <taxon>Bacillota</taxon>
        <taxon>Bacilli</taxon>
        <taxon>Bacillales</taxon>
        <taxon>Paenibacillaceae</taxon>
        <taxon>Paenibacillus</taxon>
    </lineage>
</organism>
<dbReference type="HOGENOM" id="CLU_2013001_0_0_9"/>
<evidence type="ECO:0000256" key="1">
    <source>
        <dbReference type="SAM" id="Phobius"/>
    </source>
</evidence>
<evidence type="ECO:0000313" key="2">
    <source>
        <dbReference type="EMBL" id="AHD05153.1"/>
    </source>
</evidence>
<sequence>MNIVLNGRTSYKWMSSYLRIGGNIMRLGSLLFWGAIGTAVFMFFRRRNRGKMMAMFNSTGNAMENMIGTAGKEAASAGKQSIRTSNAMDKQRVQDIIAKNPEIKTVVDEIMSEAQKPKTPVYS</sequence>
<proteinExistence type="predicted"/>
<reference evidence="2 3" key="1">
    <citation type="journal article" date="2014" name="PLoS ONE">
        <title>How to Kill the Honey Bee Larva: Genomic Potential and Virulence Mechanisms of Paenibacillus larvae.</title>
        <authorList>
            <person name="Djukic M."/>
            <person name="Brzuszkiewicz E."/>
            <person name="Funfhaus A."/>
            <person name="Voss J."/>
            <person name="Gollnow K."/>
            <person name="Poppinga L."/>
            <person name="Liesegang H."/>
            <person name="Garcia-Gonzalez E."/>
            <person name="Genersch E."/>
            <person name="Daniel R."/>
        </authorList>
    </citation>
    <scope>NUCLEOTIDE SEQUENCE [LARGE SCALE GENOMIC DNA]</scope>
    <source>
        <strain evidence="2 3">DSM 25430</strain>
    </source>
</reference>
<dbReference type="Proteomes" id="UP000029431">
    <property type="component" value="Chromosome"/>
</dbReference>
<keyword evidence="1" id="KW-1133">Transmembrane helix</keyword>
<keyword evidence="1" id="KW-0472">Membrane</keyword>
<keyword evidence="3" id="KW-1185">Reference proteome</keyword>
<dbReference type="EMBL" id="CP003355">
    <property type="protein sequence ID" value="AHD05153.1"/>
    <property type="molecule type" value="Genomic_DNA"/>
</dbReference>
<dbReference type="PATRIC" id="fig|697284.3.peg.1263"/>
<accession>V9W4R6</accession>
<feature type="transmembrane region" description="Helical" evidence="1">
    <location>
        <begin position="24"/>
        <end position="44"/>
    </location>
</feature>